<dbReference type="GO" id="GO:0003777">
    <property type="term" value="F:microtubule motor activity"/>
    <property type="evidence" value="ECO:0007669"/>
    <property type="project" value="InterPro"/>
</dbReference>
<evidence type="ECO:0000256" key="2">
    <source>
        <dbReference type="ARBA" id="ARBA00023175"/>
    </source>
</evidence>
<dbReference type="GO" id="GO:0005524">
    <property type="term" value="F:ATP binding"/>
    <property type="evidence" value="ECO:0007669"/>
    <property type="project" value="InterPro"/>
</dbReference>
<dbReference type="KEGG" id="mpp:MICPUCDRAFT_11973"/>
<accession>C1MW16</accession>
<dbReference type="PROSITE" id="PS50067">
    <property type="entry name" value="KINESIN_MOTOR_2"/>
    <property type="match status" value="1"/>
</dbReference>
<dbReference type="OrthoDB" id="3176171at2759"/>
<dbReference type="PANTHER" id="PTHR47968">
    <property type="entry name" value="CENTROMERE PROTEIN E"/>
    <property type="match status" value="1"/>
</dbReference>
<keyword evidence="1" id="KW-0175">Coiled coil</keyword>
<feature type="non-terminal residue" evidence="5">
    <location>
        <position position="96"/>
    </location>
</feature>
<dbReference type="Gene3D" id="3.40.850.10">
    <property type="entry name" value="Kinesin motor domain"/>
    <property type="match status" value="1"/>
</dbReference>
<evidence type="ECO:0000259" key="4">
    <source>
        <dbReference type="PROSITE" id="PS50067"/>
    </source>
</evidence>
<dbReference type="STRING" id="564608.C1MW16"/>
<gene>
    <name evidence="5" type="ORF">MICPUCDRAFT_11973</name>
</gene>
<name>C1MW16_MICPC</name>
<dbReference type="EMBL" id="GG663741">
    <property type="protein sequence ID" value="EEH56088.1"/>
    <property type="molecule type" value="Genomic_DNA"/>
</dbReference>
<sequence>LYVVDLAGSERADAHAVRTARADAIKKEGGSINQSLLTLRLCTRAPPPPPTHVPYRDSKLTRILQPALAGPGRTAVVAAINPAPSQMNETHSTLNF</sequence>
<keyword evidence="6" id="KW-1185">Reference proteome</keyword>
<evidence type="ECO:0000313" key="6">
    <source>
        <dbReference type="Proteomes" id="UP000001876"/>
    </source>
</evidence>
<dbReference type="InterPro" id="IPR027417">
    <property type="entry name" value="P-loop_NTPase"/>
</dbReference>
<dbReference type="AlphaFoldDB" id="C1MW16"/>
<dbReference type="PANTHER" id="PTHR47968:SF75">
    <property type="entry name" value="CENTROMERE-ASSOCIATED PROTEIN E"/>
    <property type="match status" value="1"/>
</dbReference>
<dbReference type="Pfam" id="PF00225">
    <property type="entry name" value="Kinesin"/>
    <property type="match status" value="1"/>
</dbReference>
<comment type="similarity">
    <text evidence="3">Belongs to the TRAFAC class myosin-kinesin ATPase superfamily. Kinesin family.</text>
</comment>
<feature type="non-terminal residue" evidence="5">
    <location>
        <position position="1"/>
    </location>
</feature>
<feature type="domain" description="Kinesin motor" evidence="4">
    <location>
        <begin position="1"/>
        <end position="96"/>
    </location>
</feature>
<dbReference type="InterPro" id="IPR036961">
    <property type="entry name" value="Kinesin_motor_dom_sf"/>
</dbReference>
<organism evidence="6">
    <name type="scientific">Micromonas pusilla (strain CCMP1545)</name>
    <name type="common">Picoplanktonic green alga</name>
    <dbReference type="NCBI Taxonomy" id="564608"/>
    <lineage>
        <taxon>Eukaryota</taxon>
        <taxon>Viridiplantae</taxon>
        <taxon>Chlorophyta</taxon>
        <taxon>Mamiellophyceae</taxon>
        <taxon>Mamiellales</taxon>
        <taxon>Mamiellaceae</taxon>
        <taxon>Micromonas</taxon>
    </lineage>
</organism>
<dbReference type="InterPro" id="IPR001752">
    <property type="entry name" value="Kinesin_motor_dom"/>
</dbReference>
<dbReference type="InterPro" id="IPR027640">
    <property type="entry name" value="Kinesin-like_fam"/>
</dbReference>
<dbReference type="SUPFAM" id="SSF52540">
    <property type="entry name" value="P-loop containing nucleoside triphosphate hydrolases"/>
    <property type="match status" value="1"/>
</dbReference>
<dbReference type="GO" id="GO:0007018">
    <property type="term" value="P:microtubule-based movement"/>
    <property type="evidence" value="ECO:0007669"/>
    <property type="project" value="InterPro"/>
</dbReference>
<evidence type="ECO:0000256" key="3">
    <source>
        <dbReference type="PROSITE-ProRule" id="PRU00283"/>
    </source>
</evidence>
<dbReference type="GeneID" id="9685574"/>
<comment type="caution">
    <text evidence="3">Lacks conserved residue(s) required for the propagation of feature annotation.</text>
</comment>
<dbReference type="RefSeq" id="XP_003060136.1">
    <property type="nucleotide sequence ID" value="XM_003060090.1"/>
</dbReference>
<evidence type="ECO:0000256" key="1">
    <source>
        <dbReference type="ARBA" id="ARBA00023054"/>
    </source>
</evidence>
<dbReference type="GO" id="GO:0008017">
    <property type="term" value="F:microtubule binding"/>
    <property type="evidence" value="ECO:0007669"/>
    <property type="project" value="InterPro"/>
</dbReference>
<dbReference type="OMA" id="FNAMETL"/>
<dbReference type="eggNOG" id="KOG0242">
    <property type="taxonomic scope" value="Eukaryota"/>
</dbReference>
<dbReference type="Proteomes" id="UP000001876">
    <property type="component" value="Unassembled WGS sequence"/>
</dbReference>
<protein>
    <submittedName>
        <fullName evidence="5">Predicted protein</fullName>
    </submittedName>
</protein>
<proteinExistence type="inferred from homology"/>
<reference evidence="5 6" key="1">
    <citation type="journal article" date="2009" name="Science">
        <title>Green evolution and dynamic adaptations revealed by genomes of the marine picoeukaryotes Micromonas.</title>
        <authorList>
            <person name="Worden A.Z."/>
            <person name="Lee J.H."/>
            <person name="Mock T."/>
            <person name="Rouze P."/>
            <person name="Simmons M.P."/>
            <person name="Aerts A.L."/>
            <person name="Allen A.E."/>
            <person name="Cuvelier M.L."/>
            <person name="Derelle E."/>
            <person name="Everett M.V."/>
            <person name="Foulon E."/>
            <person name="Grimwood J."/>
            <person name="Gundlach H."/>
            <person name="Henrissat B."/>
            <person name="Napoli C."/>
            <person name="McDonald S.M."/>
            <person name="Parker M.S."/>
            <person name="Rombauts S."/>
            <person name="Salamov A."/>
            <person name="Von Dassow P."/>
            <person name="Badger J.H."/>
            <person name="Coutinho P.M."/>
            <person name="Demir E."/>
            <person name="Dubchak I."/>
            <person name="Gentemann C."/>
            <person name="Eikrem W."/>
            <person name="Gready J.E."/>
            <person name="John U."/>
            <person name="Lanier W."/>
            <person name="Lindquist E.A."/>
            <person name="Lucas S."/>
            <person name="Mayer K.F."/>
            <person name="Moreau H."/>
            <person name="Not F."/>
            <person name="Otillar R."/>
            <person name="Panaud O."/>
            <person name="Pangilinan J."/>
            <person name="Paulsen I."/>
            <person name="Piegu B."/>
            <person name="Poliakov A."/>
            <person name="Robbens S."/>
            <person name="Schmutz J."/>
            <person name="Toulza E."/>
            <person name="Wyss T."/>
            <person name="Zelensky A."/>
            <person name="Zhou K."/>
            <person name="Armbrust E.V."/>
            <person name="Bhattacharya D."/>
            <person name="Goodenough U.W."/>
            <person name="Van de Peer Y."/>
            <person name="Grigoriev I.V."/>
        </authorList>
    </citation>
    <scope>NUCLEOTIDE SEQUENCE [LARGE SCALE GENOMIC DNA]</scope>
    <source>
        <strain evidence="5 6">CCMP1545</strain>
    </source>
</reference>
<keyword evidence="2" id="KW-0505">Motor protein</keyword>
<evidence type="ECO:0000313" key="5">
    <source>
        <dbReference type="EMBL" id="EEH56088.1"/>
    </source>
</evidence>